<evidence type="ECO:0000256" key="3">
    <source>
        <dbReference type="ARBA" id="ARBA00019686"/>
    </source>
</evidence>
<feature type="compositionally biased region" description="Polar residues" evidence="11">
    <location>
        <begin position="282"/>
        <end position="305"/>
    </location>
</feature>
<dbReference type="InterPro" id="IPR017923">
    <property type="entry name" value="TFIIS_N"/>
</dbReference>
<evidence type="ECO:0000256" key="10">
    <source>
        <dbReference type="PROSITE-ProRule" id="PRU00649"/>
    </source>
</evidence>
<comment type="subcellular location">
    <subcellularLocation>
        <location evidence="1 10">Nucleus</location>
    </subcellularLocation>
</comment>
<dbReference type="RefSeq" id="XP_002740987.1">
    <property type="nucleotide sequence ID" value="XM_002740941.2"/>
</dbReference>
<dbReference type="Gene3D" id="1.20.930.10">
    <property type="entry name" value="Conserved domain common to transcription factors TFIIS, elongin A, CRSP70"/>
    <property type="match status" value="1"/>
</dbReference>
<evidence type="ECO:0000256" key="9">
    <source>
        <dbReference type="ARBA" id="ARBA00031968"/>
    </source>
</evidence>
<evidence type="ECO:0000256" key="5">
    <source>
        <dbReference type="ARBA" id="ARBA00023159"/>
    </source>
</evidence>
<evidence type="ECO:0000256" key="11">
    <source>
        <dbReference type="SAM" id="MobiDB-lite"/>
    </source>
</evidence>
<evidence type="ECO:0000256" key="2">
    <source>
        <dbReference type="ARBA" id="ARBA00009681"/>
    </source>
</evidence>
<dbReference type="PANTHER" id="PTHR15201:SF1">
    <property type="entry name" value="MEDIATOR OF RNA POLYMERASE II TRANSCRIPTION SUBUNIT 26"/>
    <property type="match status" value="1"/>
</dbReference>
<sequence length="528" mass="56962">MPPTPQQIKEQLLKAIDKDANVVDMAGVVEVVSVLESAPASITKEALEETRLGKLVNDIRKKSTNDDLSKRCRRLLRQWQKLCIPQQANANKLPRSASSSSLNGSNISSSKTEGNKQPDVRSSTSQALAKTNSANRRKRRADEFGESSHGAASAKRFAEGLHKSASAVDFVNGLPSDYKDAAGNFSRNVTKSKPGTPNLSSARLKPGTPNLPSARLKPGTPNLPSARLKPGTPNLPSARLKPGTPNLPSARLNPGTPNLPSTRLKPGTPNLPSVRLKPGTPNVPSARTKPGSQNFQIDKSKSSPVVTDLPGSKPGTPVIPSTKSGSPKSRKELSPRLPHAKLGAVTTTPSKTSQIIKSQSAPVLSSQLVENEQSHVFSAVASIADESSESKDVVLPSHASESSPTINVDQPTSETLHIHSASEGLVLEKSIKKSLEIYSETRNIPETLENEDDVERDKVLEEVTQEEEEELPRKPATEAEIDKLHSEHWEGVNGCHDSKGEWHSWNECMVINTCEENSIHILPYVVLD</sequence>
<keyword evidence="6" id="KW-0804">Transcription</keyword>
<protein>
    <recommendedName>
        <fullName evidence="3">Mediator of RNA polymerase II transcription subunit 26</fullName>
    </recommendedName>
    <alternativeName>
        <fullName evidence="8">Cofactor required for Sp1 transcriptional activation subunit 7</fullName>
    </alternativeName>
    <alternativeName>
        <fullName evidence="9">Mediator complex subunit 26</fullName>
    </alternativeName>
</protein>
<dbReference type="PROSITE" id="PS51319">
    <property type="entry name" value="TFIIS_N"/>
    <property type="match status" value="1"/>
</dbReference>
<dbReference type="SUPFAM" id="SSF47676">
    <property type="entry name" value="Conserved domain common to transcription factors TFIIS, elongin A, CRSP70"/>
    <property type="match status" value="1"/>
</dbReference>
<gene>
    <name evidence="14" type="primary">LOC100368757</name>
</gene>
<keyword evidence="4" id="KW-0805">Transcription regulation</keyword>
<dbReference type="Pfam" id="PF08711">
    <property type="entry name" value="Med26"/>
    <property type="match status" value="1"/>
</dbReference>
<dbReference type="InterPro" id="IPR031416">
    <property type="entry name" value="Med26_C"/>
</dbReference>
<feature type="compositionally biased region" description="Polar residues" evidence="11">
    <location>
        <begin position="185"/>
        <end position="201"/>
    </location>
</feature>
<evidence type="ECO:0000256" key="1">
    <source>
        <dbReference type="ARBA" id="ARBA00004123"/>
    </source>
</evidence>
<keyword evidence="5" id="KW-0010">Activator</keyword>
<dbReference type="Pfam" id="PF15693">
    <property type="entry name" value="Med26_C"/>
    <property type="match status" value="1"/>
</dbReference>
<dbReference type="InterPro" id="IPR003617">
    <property type="entry name" value="TFIIS/CRSP70_N_sub"/>
</dbReference>
<dbReference type="Proteomes" id="UP000694865">
    <property type="component" value="Unplaced"/>
</dbReference>
<organism evidence="13 14">
    <name type="scientific">Saccoglossus kowalevskii</name>
    <name type="common">Acorn worm</name>
    <dbReference type="NCBI Taxonomy" id="10224"/>
    <lineage>
        <taxon>Eukaryota</taxon>
        <taxon>Metazoa</taxon>
        <taxon>Hemichordata</taxon>
        <taxon>Enteropneusta</taxon>
        <taxon>Harrimaniidae</taxon>
        <taxon>Saccoglossus</taxon>
    </lineage>
</organism>
<evidence type="ECO:0000313" key="13">
    <source>
        <dbReference type="Proteomes" id="UP000694865"/>
    </source>
</evidence>
<keyword evidence="7 10" id="KW-0539">Nucleus</keyword>
<feature type="domain" description="TFIIS N-terminal" evidence="12">
    <location>
        <begin position="7"/>
        <end position="86"/>
    </location>
</feature>
<feature type="region of interest" description="Disordered" evidence="11">
    <location>
        <begin position="183"/>
        <end position="351"/>
    </location>
</feature>
<name>A0ABM0GZQ4_SACKO</name>
<feature type="compositionally biased region" description="Low complexity" evidence="11">
    <location>
        <begin position="96"/>
        <end position="110"/>
    </location>
</feature>
<dbReference type="PANTHER" id="PTHR15201">
    <property type="entry name" value="CRSP70"/>
    <property type="match status" value="1"/>
</dbReference>
<reference evidence="14" key="1">
    <citation type="submission" date="2025-08" db="UniProtKB">
        <authorList>
            <consortium name="RefSeq"/>
        </authorList>
    </citation>
    <scope>IDENTIFICATION</scope>
    <source>
        <tissue evidence="14">Testes</tissue>
    </source>
</reference>
<dbReference type="SMART" id="SM00509">
    <property type="entry name" value="TFS2N"/>
    <property type="match status" value="1"/>
</dbReference>
<dbReference type="InterPro" id="IPR035441">
    <property type="entry name" value="TFIIS/LEDGF_dom_sf"/>
</dbReference>
<evidence type="ECO:0000259" key="12">
    <source>
        <dbReference type="PROSITE" id="PS51319"/>
    </source>
</evidence>
<feature type="compositionally biased region" description="Polar residues" evidence="11">
    <location>
        <begin position="120"/>
        <end position="134"/>
    </location>
</feature>
<evidence type="ECO:0000256" key="7">
    <source>
        <dbReference type="ARBA" id="ARBA00023242"/>
    </source>
</evidence>
<accession>A0ABM0GZQ4</accession>
<evidence type="ECO:0000256" key="4">
    <source>
        <dbReference type="ARBA" id="ARBA00023015"/>
    </source>
</evidence>
<evidence type="ECO:0000313" key="14">
    <source>
        <dbReference type="RefSeq" id="XP_002740987.1"/>
    </source>
</evidence>
<evidence type="ECO:0000256" key="6">
    <source>
        <dbReference type="ARBA" id="ARBA00023163"/>
    </source>
</evidence>
<dbReference type="GeneID" id="100368757"/>
<comment type="similarity">
    <text evidence="2">Belongs to the Mediator complex subunit 26 family.</text>
</comment>
<feature type="region of interest" description="Disordered" evidence="11">
    <location>
        <begin position="90"/>
        <end position="152"/>
    </location>
</feature>
<evidence type="ECO:0000256" key="8">
    <source>
        <dbReference type="ARBA" id="ARBA00030125"/>
    </source>
</evidence>
<proteinExistence type="inferred from homology"/>
<keyword evidence="13" id="KW-1185">Reference proteome</keyword>
<dbReference type="InterPro" id="IPR042376">
    <property type="entry name" value="MED26"/>
</dbReference>